<dbReference type="EMBL" id="GBRH01229317">
    <property type="protein sequence ID" value="JAD68578.1"/>
    <property type="molecule type" value="Transcribed_RNA"/>
</dbReference>
<reference evidence="1" key="2">
    <citation type="journal article" date="2015" name="Data Brief">
        <title>Shoot transcriptome of the giant reed, Arundo donax.</title>
        <authorList>
            <person name="Barrero R.A."/>
            <person name="Guerrero F.D."/>
            <person name="Moolhuijzen P."/>
            <person name="Goolsby J.A."/>
            <person name="Tidwell J."/>
            <person name="Bellgard S.E."/>
            <person name="Bellgard M.I."/>
        </authorList>
    </citation>
    <scope>NUCLEOTIDE SEQUENCE</scope>
    <source>
        <tissue evidence="1">Shoot tissue taken approximately 20 cm above the soil surface</tissue>
    </source>
</reference>
<organism evidence="1">
    <name type="scientific">Arundo donax</name>
    <name type="common">Giant reed</name>
    <name type="synonym">Donax arundinaceus</name>
    <dbReference type="NCBI Taxonomy" id="35708"/>
    <lineage>
        <taxon>Eukaryota</taxon>
        <taxon>Viridiplantae</taxon>
        <taxon>Streptophyta</taxon>
        <taxon>Embryophyta</taxon>
        <taxon>Tracheophyta</taxon>
        <taxon>Spermatophyta</taxon>
        <taxon>Magnoliopsida</taxon>
        <taxon>Liliopsida</taxon>
        <taxon>Poales</taxon>
        <taxon>Poaceae</taxon>
        <taxon>PACMAD clade</taxon>
        <taxon>Arundinoideae</taxon>
        <taxon>Arundineae</taxon>
        <taxon>Arundo</taxon>
    </lineage>
</organism>
<evidence type="ECO:0000313" key="1">
    <source>
        <dbReference type="EMBL" id="JAD68578.1"/>
    </source>
</evidence>
<name>A0A0A9C298_ARUDO</name>
<sequence>MQLFNQILCVQIVIMYASLFNESALTSGYKLIQACCQPGC</sequence>
<reference evidence="1" key="1">
    <citation type="submission" date="2014-09" db="EMBL/GenBank/DDBJ databases">
        <authorList>
            <person name="Magalhaes I.L.F."/>
            <person name="Oliveira U."/>
            <person name="Santos F.R."/>
            <person name="Vidigal T.H.D.A."/>
            <person name="Brescovit A.D."/>
            <person name="Santos A.J."/>
        </authorList>
    </citation>
    <scope>NUCLEOTIDE SEQUENCE</scope>
    <source>
        <tissue evidence="1">Shoot tissue taken approximately 20 cm above the soil surface</tissue>
    </source>
</reference>
<proteinExistence type="predicted"/>
<dbReference type="AlphaFoldDB" id="A0A0A9C298"/>
<accession>A0A0A9C298</accession>
<protein>
    <submittedName>
        <fullName evidence="1">Uncharacterized protein</fullName>
    </submittedName>
</protein>